<evidence type="ECO:0000256" key="1">
    <source>
        <dbReference type="SAM" id="MobiDB-lite"/>
    </source>
</evidence>
<dbReference type="InterPro" id="IPR035213">
    <property type="entry name" value="DUF5321"/>
</dbReference>
<proteinExistence type="predicted"/>
<feature type="compositionally biased region" description="Polar residues" evidence="1">
    <location>
        <begin position="21"/>
        <end position="31"/>
    </location>
</feature>
<name>A0ABR4L554_9EURO</name>
<feature type="compositionally biased region" description="Polar residues" evidence="1">
    <location>
        <begin position="1"/>
        <end position="10"/>
    </location>
</feature>
<feature type="region of interest" description="Disordered" evidence="1">
    <location>
        <begin position="1"/>
        <end position="52"/>
    </location>
</feature>
<feature type="compositionally biased region" description="Polar residues" evidence="1">
    <location>
        <begin position="40"/>
        <end position="50"/>
    </location>
</feature>
<dbReference type="GeneID" id="98153706"/>
<feature type="compositionally biased region" description="Basic and acidic residues" evidence="1">
    <location>
        <begin position="184"/>
        <end position="196"/>
    </location>
</feature>
<dbReference type="Pfam" id="PF17254">
    <property type="entry name" value="DUF5321"/>
    <property type="match status" value="1"/>
</dbReference>
<accession>A0ABR4L554</accession>
<protein>
    <submittedName>
        <fullName evidence="2">Uncharacterized protein</fullName>
    </submittedName>
</protein>
<evidence type="ECO:0000313" key="2">
    <source>
        <dbReference type="EMBL" id="KAL2859674.1"/>
    </source>
</evidence>
<organism evidence="2 3">
    <name type="scientific">Aspergillus pseudodeflectus</name>
    <dbReference type="NCBI Taxonomy" id="176178"/>
    <lineage>
        <taxon>Eukaryota</taxon>
        <taxon>Fungi</taxon>
        <taxon>Dikarya</taxon>
        <taxon>Ascomycota</taxon>
        <taxon>Pezizomycotina</taxon>
        <taxon>Eurotiomycetes</taxon>
        <taxon>Eurotiomycetidae</taxon>
        <taxon>Eurotiales</taxon>
        <taxon>Aspergillaceae</taxon>
        <taxon>Aspergillus</taxon>
        <taxon>Aspergillus subgen. Nidulantes</taxon>
    </lineage>
</organism>
<dbReference type="EMBL" id="JBFXLR010000003">
    <property type="protein sequence ID" value="KAL2859674.1"/>
    <property type="molecule type" value="Genomic_DNA"/>
</dbReference>
<dbReference type="Proteomes" id="UP001610444">
    <property type="component" value="Unassembled WGS sequence"/>
</dbReference>
<keyword evidence="3" id="KW-1185">Reference proteome</keyword>
<gene>
    <name evidence="2" type="ORF">BJX68DRAFT_226633</name>
</gene>
<reference evidence="2 3" key="1">
    <citation type="submission" date="2024-07" db="EMBL/GenBank/DDBJ databases">
        <title>Section-level genome sequencing and comparative genomics of Aspergillus sections Usti and Cavernicolus.</title>
        <authorList>
            <consortium name="Lawrence Berkeley National Laboratory"/>
            <person name="Nybo J.L."/>
            <person name="Vesth T.C."/>
            <person name="Theobald S."/>
            <person name="Frisvad J.C."/>
            <person name="Larsen T.O."/>
            <person name="Kjaerboelling I."/>
            <person name="Rothschild-Mancinelli K."/>
            <person name="Lyhne E.K."/>
            <person name="Kogle M.E."/>
            <person name="Barry K."/>
            <person name="Clum A."/>
            <person name="Na H."/>
            <person name="Ledsgaard L."/>
            <person name="Lin J."/>
            <person name="Lipzen A."/>
            <person name="Kuo A."/>
            <person name="Riley R."/>
            <person name="Mondo S."/>
            <person name="LaButti K."/>
            <person name="Haridas S."/>
            <person name="Pangalinan J."/>
            <person name="Salamov A.A."/>
            <person name="Simmons B.A."/>
            <person name="Magnuson J.K."/>
            <person name="Chen J."/>
            <person name="Drula E."/>
            <person name="Henrissat B."/>
            <person name="Wiebenga A."/>
            <person name="Lubbers R.J."/>
            <person name="Gomes A.C."/>
            <person name="Macurrencykelacurrency M.R."/>
            <person name="Stajich J."/>
            <person name="Grigoriev I.V."/>
            <person name="Mortensen U.H."/>
            <person name="De vries R.P."/>
            <person name="Baker S.E."/>
            <person name="Andersen M.R."/>
        </authorList>
    </citation>
    <scope>NUCLEOTIDE SEQUENCE [LARGE SCALE GENOMIC DNA]</scope>
    <source>
        <strain evidence="2 3">CBS 756.74</strain>
    </source>
</reference>
<feature type="region of interest" description="Disordered" evidence="1">
    <location>
        <begin position="180"/>
        <end position="237"/>
    </location>
</feature>
<dbReference type="RefSeq" id="XP_070904608.1">
    <property type="nucleotide sequence ID" value="XM_071038542.1"/>
</dbReference>
<evidence type="ECO:0000313" key="3">
    <source>
        <dbReference type="Proteomes" id="UP001610444"/>
    </source>
</evidence>
<sequence length="237" mass="26648">MASLTMTSTRLRLPTRVQVRPPTSSVPTQCPSLPHRHHQTPQSRPFSYSPRSIPRPRITQSSIWTSLIPKFLRNRSPASAAPAPTSSTPKSKEWNPASFYIIIFILIGSQAIRMIALKNEYKAYTRSTDAKIRLLREVIERVKAGEVVDVEKLLGKGDEGVEREWEEVLKEIEQEDSLWHRRRKEAEEKHEQDEGKAATATAKVVSKDPVVPAVDKSTPAGGDDGVKEATKRRVGFF</sequence>
<comment type="caution">
    <text evidence="2">The sequence shown here is derived from an EMBL/GenBank/DDBJ whole genome shotgun (WGS) entry which is preliminary data.</text>
</comment>